<gene>
    <name evidence="1" type="ORF">C6I21_03250</name>
</gene>
<dbReference type="RefSeq" id="WP_105957989.1">
    <property type="nucleotide sequence ID" value="NZ_PVNS01000002.1"/>
</dbReference>
<dbReference type="Proteomes" id="UP000243650">
    <property type="component" value="Unassembled WGS sequence"/>
</dbReference>
<organism evidence="1 2">
    <name type="scientific">Alkalicoccus urumqiensis</name>
    <name type="common">Bacillus urumqiensis</name>
    <dbReference type="NCBI Taxonomy" id="1548213"/>
    <lineage>
        <taxon>Bacteria</taxon>
        <taxon>Bacillati</taxon>
        <taxon>Bacillota</taxon>
        <taxon>Bacilli</taxon>
        <taxon>Bacillales</taxon>
        <taxon>Bacillaceae</taxon>
        <taxon>Alkalicoccus</taxon>
    </lineage>
</organism>
<proteinExistence type="predicted"/>
<comment type="caution">
    <text evidence="1">The sequence shown here is derived from an EMBL/GenBank/DDBJ whole genome shotgun (WGS) entry which is preliminary data.</text>
</comment>
<dbReference type="OrthoDB" id="2735601at2"/>
<sequence length="99" mass="10931">MKTIEKRNGKLYAEVRLKTEGSYVSYPMILDTTKEVTSVNQTLFPKGEIETMSIGPLKVSDFPVVSENIEEAGIIGLDFLLKTGAKLNLDTMTISSSRT</sequence>
<evidence type="ECO:0000313" key="1">
    <source>
        <dbReference type="EMBL" id="PRO66953.1"/>
    </source>
</evidence>
<reference evidence="1 2" key="1">
    <citation type="submission" date="2018-03" db="EMBL/GenBank/DDBJ databases">
        <title>Bacillus urumqiensis sp. nov., a moderately haloalkaliphilic bacterium isolated from a salt lake.</title>
        <authorList>
            <person name="Zhao B."/>
            <person name="Liao Z."/>
        </authorList>
    </citation>
    <scope>NUCLEOTIDE SEQUENCE [LARGE SCALE GENOMIC DNA]</scope>
    <source>
        <strain evidence="1 2">BZ-SZ-XJ18</strain>
    </source>
</reference>
<dbReference type="EMBL" id="PVNS01000002">
    <property type="protein sequence ID" value="PRO66953.1"/>
    <property type="molecule type" value="Genomic_DNA"/>
</dbReference>
<name>A0A2P6ML13_ALKUR</name>
<dbReference type="AlphaFoldDB" id="A0A2P6ML13"/>
<accession>A0A2P6ML13</accession>
<evidence type="ECO:0000313" key="2">
    <source>
        <dbReference type="Proteomes" id="UP000243650"/>
    </source>
</evidence>
<protein>
    <submittedName>
        <fullName evidence="1">Uncharacterized protein</fullName>
    </submittedName>
</protein>
<keyword evidence="2" id="KW-1185">Reference proteome</keyword>